<keyword evidence="2" id="KW-0067">ATP-binding</keyword>
<dbReference type="SMART" id="SM00382">
    <property type="entry name" value="AAA"/>
    <property type="match status" value="1"/>
</dbReference>
<dbReference type="AlphaFoldDB" id="A0AAU9ECF0"/>
<gene>
    <name evidence="4" type="ORF">FAK_12630</name>
</gene>
<proteinExistence type="predicted"/>
<accession>A0AAU9ECF0</accession>
<dbReference type="GO" id="GO:0005524">
    <property type="term" value="F:ATP binding"/>
    <property type="evidence" value="ECO:0007669"/>
    <property type="project" value="UniProtKB-KW"/>
</dbReference>
<dbReference type="NCBIfam" id="TIGR02142">
    <property type="entry name" value="modC_ABC"/>
    <property type="match status" value="1"/>
</dbReference>
<feature type="domain" description="ABC transporter" evidence="3">
    <location>
        <begin position="1"/>
        <end position="233"/>
    </location>
</feature>
<dbReference type="InterPro" id="IPR017871">
    <property type="entry name" value="ABC_transporter-like_CS"/>
</dbReference>
<dbReference type="Pfam" id="PF00005">
    <property type="entry name" value="ABC_tran"/>
    <property type="match status" value="1"/>
</dbReference>
<dbReference type="InterPro" id="IPR027417">
    <property type="entry name" value="P-loop_NTPase"/>
</dbReference>
<dbReference type="KEGG" id="dmp:FAK_12630"/>
<sequence length="235" mass="26144">MLSVKLEKRLGDITVEASFGRGGPGVTALFGPSGAGKTSLINMLAGLLTPDQGRIELEGRVLFDSQARIDLPPQRRRVGYVFQEGRLFPHLSVKGNLAYGQRLVPPANRWASWDQVVELLGLEDLLERRPAKLSGGEKQRVAMGRALLASPRLLLLDEPLASLDAQRKDEVLGYLGRLTKHLAIPVIYVSHQPGEILRLADEVVRVERGRARGAEDMESFRRLLDSWPKERLWLS</sequence>
<dbReference type="GO" id="GO:0016887">
    <property type="term" value="F:ATP hydrolysis activity"/>
    <property type="evidence" value="ECO:0007669"/>
    <property type="project" value="InterPro"/>
</dbReference>
<protein>
    <recommendedName>
        <fullName evidence="3">ABC transporter domain-containing protein</fullName>
    </recommendedName>
</protein>
<name>A0AAU9ECF0_9BACT</name>
<evidence type="ECO:0000256" key="1">
    <source>
        <dbReference type="ARBA" id="ARBA00022741"/>
    </source>
</evidence>
<dbReference type="InterPro" id="IPR011868">
    <property type="entry name" value="ModC_ABC_ATP-bd"/>
</dbReference>
<dbReference type="PANTHER" id="PTHR43514:SF4">
    <property type="entry name" value="ABC TRANSPORTER I FAMILY MEMBER 10"/>
    <property type="match status" value="1"/>
</dbReference>
<dbReference type="SUPFAM" id="SSF52540">
    <property type="entry name" value="P-loop containing nucleoside triphosphate hydrolases"/>
    <property type="match status" value="1"/>
</dbReference>
<keyword evidence="5" id="KW-1185">Reference proteome</keyword>
<dbReference type="GO" id="GO:0015098">
    <property type="term" value="F:molybdate ion transmembrane transporter activity"/>
    <property type="evidence" value="ECO:0007669"/>
    <property type="project" value="InterPro"/>
</dbReference>
<keyword evidence="1" id="KW-0547">Nucleotide-binding</keyword>
<organism evidence="4 5">
    <name type="scientific">Desulfoferula mesophila</name>
    <dbReference type="NCBI Taxonomy" id="3058419"/>
    <lineage>
        <taxon>Bacteria</taxon>
        <taxon>Pseudomonadati</taxon>
        <taxon>Thermodesulfobacteriota</taxon>
        <taxon>Desulfarculia</taxon>
        <taxon>Desulfarculales</taxon>
        <taxon>Desulfarculaceae</taxon>
        <taxon>Desulfoferula</taxon>
    </lineage>
</organism>
<dbReference type="Proteomes" id="UP001366166">
    <property type="component" value="Chromosome"/>
</dbReference>
<dbReference type="GO" id="GO:0016020">
    <property type="term" value="C:membrane"/>
    <property type="evidence" value="ECO:0007669"/>
    <property type="project" value="InterPro"/>
</dbReference>
<dbReference type="PROSITE" id="PS00211">
    <property type="entry name" value="ABC_TRANSPORTER_1"/>
    <property type="match status" value="1"/>
</dbReference>
<dbReference type="InterPro" id="IPR003439">
    <property type="entry name" value="ABC_transporter-like_ATP-bd"/>
</dbReference>
<dbReference type="EMBL" id="AP028679">
    <property type="protein sequence ID" value="BEQ14197.1"/>
    <property type="molecule type" value="Genomic_DNA"/>
</dbReference>
<evidence type="ECO:0000313" key="4">
    <source>
        <dbReference type="EMBL" id="BEQ14197.1"/>
    </source>
</evidence>
<evidence type="ECO:0000256" key="2">
    <source>
        <dbReference type="ARBA" id="ARBA00022840"/>
    </source>
</evidence>
<dbReference type="PROSITE" id="PS50893">
    <property type="entry name" value="ABC_TRANSPORTER_2"/>
    <property type="match status" value="1"/>
</dbReference>
<dbReference type="InterPro" id="IPR003593">
    <property type="entry name" value="AAA+_ATPase"/>
</dbReference>
<dbReference type="InterPro" id="IPR050334">
    <property type="entry name" value="Molybdenum_import_ModC"/>
</dbReference>
<dbReference type="PANTHER" id="PTHR43514">
    <property type="entry name" value="ABC TRANSPORTER I FAMILY MEMBER 10"/>
    <property type="match status" value="1"/>
</dbReference>
<reference evidence="5" key="1">
    <citation type="journal article" date="2023" name="Arch. Microbiol.">
        <title>Desulfoferula mesophilus gen. nov. sp. nov., a mesophilic sulfate-reducing bacterium isolated from a brackish lake sediment.</title>
        <authorList>
            <person name="Watanabe T."/>
            <person name="Yabe T."/>
            <person name="Tsuji J.M."/>
            <person name="Fukui M."/>
        </authorList>
    </citation>
    <scope>NUCLEOTIDE SEQUENCE [LARGE SCALE GENOMIC DNA]</scope>
    <source>
        <strain evidence="5">12FAK</strain>
    </source>
</reference>
<dbReference type="Gene3D" id="3.40.50.300">
    <property type="entry name" value="P-loop containing nucleotide triphosphate hydrolases"/>
    <property type="match status" value="1"/>
</dbReference>
<dbReference type="GO" id="GO:0140359">
    <property type="term" value="F:ABC-type transporter activity"/>
    <property type="evidence" value="ECO:0007669"/>
    <property type="project" value="InterPro"/>
</dbReference>
<evidence type="ECO:0000259" key="3">
    <source>
        <dbReference type="PROSITE" id="PS50893"/>
    </source>
</evidence>
<evidence type="ECO:0000313" key="5">
    <source>
        <dbReference type="Proteomes" id="UP001366166"/>
    </source>
</evidence>